<protein>
    <submittedName>
        <fullName evidence="1">(northern house mosquito) hypothetical protein</fullName>
    </submittedName>
</protein>
<organism evidence="1">
    <name type="scientific">Culex pipiens</name>
    <name type="common">House mosquito</name>
    <dbReference type="NCBI Taxonomy" id="7175"/>
    <lineage>
        <taxon>Eukaryota</taxon>
        <taxon>Metazoa</taxon>
        <taxon>Ecdysozoa</taxon>
        <taxon>Arthropoda</taxon>
        <taxon>Hexapoda</taxon>
        <taxon>Insecta</taxon>
        <taxon>Pterygota</taxon>
        <taxon>Neoptera</taxon>
        <taxon>Endopterygota</taxon>
        <taxon>Diptera</taxon>
        <taxon>Nematocera</taxon>
        <taxon>Culicoidea</taxon>
        <taxon>Culicidae</taxon>
        <taxon>Culicinae</taxon>
        <taxon>Culicini</taxon>
        <taxon>Culex</taxon>
        <taxon>Culex</taxon>
    </lineage>
</organism>
<sequence>MSKDLDRKKHLKNALAFSPTDSPSTVAHFSTTSVDSLRSNLSVRKSTSTSFWIVPCSSRKFIIRMVQQTYFFLRSPFSAKSPYWTALGMSESSGRSSFFLHLVATSLRAACCFSLYSATSSSV</sequence>
<accession>A0A8D8C167</accession>
<proteinExistence type="predicted"/>
<name>A0A8D8C167_CULPI</name>
<reference evidence="1" key="1">
    <citation type="submission" date="2021-05" db="EMBL/GenBank/DDBJ databases">
        <authorList>
            <person name="Alioto T."/>
            <person name="Alioto T."/>
            <person name="Gomez Garrido J."/>
        </authorList>
    </citation>
    <scope>NUCLEOTIDE SEQUENCE</scope>
</reference>
<dbReference type="AlphaFoldDB" id="A0A8D8C167"/>
<evidence type="ECO:0000313" key="1">
    <source>
        <dbReference type="EMBL" id="CAG6483490.1"/>
    </source>
</evidence>
<dbReference type="EMBL" id="HBUE01096596">
    <property type="protein sequence ID" value="CAG6483490.1"/>
    <property type="molecule type" value="Transcribed_RNA"/>
</dbReference>